<feature type="compositionally biased region" description="Basic and acidic residues" evidence="1">
    <location>
        <begin position="1"/>
        <end position="10"/>
    </location>
</feature>
<evidence type="ECO:0000313" key="3">
    <source>
        <dbReference type="Proteomes" id="UP001488805"/>
    </source>
</evidence>
<evidence type="ECO:0000256" key="1">
    <source>
        <dbReference type="SAM" id="MobiDB-lite"/>
    </source>
</evidence>
<feature type="region of interest" description="Disordered" evidence="1">
    <location>
        <begin position="1"/>
        <end position="32"/>
    </location>
</feature>
<feature type="compositionally biased region" description="Acidic residues" evidence="1">
    <location>
        <begin position="16"/>
        <end position="30"/>
    </location>
</feature>
<dbReference type="PANTHER" id="PTHR36869:SF1">
    <property type="entry name" value="CHROMOSOME 16 OPEN READING FRAME 46"/>
    <property type="match status" value="1"/>
</dbReference>
<dbReference type="Proteomes" id="UP001488805">
    <property type="component" value="Unassembled WGS sequence"/>
</dbReference>
<dbReference type="EMBL" id="JBCEZU010000001">
    <property type="protein sequence ID" value="KAK9542668.1"/>
    <property type="molecule type" value="Genomic_DNA"/>
</dbReference>
<organism evidence="2 3">
    <name type="scientific">Zoarces viviparus</name>
    <name type="common">Viviparous eelpout</name>
    <name type="synonym">Blennius viviparus</name>
    <dbReference type="NCBI Taxonomy" id="48416"/>
    <lineage>
        <taxon>Eukaryota</taxon>
        <taxon>Metazoa</taxon>
        <taxon>Chordata</taxon>
        <taxon>Craniata</taxon>
        <taxon>Vertebrata</taxon>
        <taxon>Euteleostomi</taxon>
        <taxon>Actinopterygii</taxon>
        <taxon>Neopterygii</taxon>
        <taxon>Teleostei</taxon>
        <taxon>Neoteleostei</taxon>
        <taxon>Acanthomorphata</taxon>
        <taxon>Eupercaria</taxon>
        <taxon>Perciformes</taxon>
        <taxon>Cottioidei</taxon>
        <taxon>Zoarcales</taxon>
        <taxon>Zoarcidae</taxon>
        <taxon>Zoarcinae</taxon>
        <taxon>Zoarces</taxon>
    </lineage>
</organism>
<dbReference type="PANTHER" id="PTHR36869">
    <property type="entry name" value="CHROMOSOME 16 OPEN READING FRAME 46"/>
    <property type="match status" value="1"/>
</dbReference>
<comment type="caution">
    <text evidence="2">The sequence shown here is derived from an EMBL/GenBank/DDBJ whole genome shotgun (WGS) entry which is preliminary data.</text>
</comment>
<proteinExistence type="predicted"/>
<dbReference type="InterPro" id="IPR027836">
    <property type="entry name" value="DUF4529"/>
</dbReference>
<sequence length="95" mass="11126">MATLKEDVDHIVVNGSEEELPTQEEAVEEQTPERRHVDILLDISEEDFMKELEPHEYKCYSGWEDAVHGWARVAPLSCILLTQERYKKPKHADHR</sequence>
<reference evidence="2 3" key="1">
    <citation type="journal article" date="2024" name="Genome Biol. Evol.">
        <title>Chromosome-level genome assembly of the viviparous eelpout Zoarces viviparus.</title>
        <authorList>
            <person name="Fuhrmann N."/>
            <person name="Brasseur M.V."/>
            <person name="Bakowski C.E."/>
            <person name="Podsiadlowski L."/>
            <person name="Prost S."/>
            <person name="Krehenwinkel H."/>
            <person name="Mayer C."/>
        </authorList>
    </citation>
    <scope>NUCLEOTIDE SEQUENCE [LARGE SCALE GENOMIC DNA]</scope>
    <source>
        <strain evidence="2">NO-MEL_2022_Ind0_liver</strain>
    </source>
</reference>
<gene>
    <name evidence="2" type="ORF">VZT92_000509</name>
</gene>
<accession>A0AAW1G756</accession>
<dbReference type="AlphaFoldDB" id="A0AAW1G756"/>
<keyword evidence="3" id="KW-1185">Reference proteome</keyword>
<protein>
    <submittedName>
        <fullName evidence="2">Uncharacterized protein</fullName>
    </submittedName>
</protein>
<dbReference type="Pfam" id="PF15032">
    <property type="entry name" value="DUF4529"/>
    <property type="match status" value="1"/>
</dbReference>
<evidence type="ECO:0000313" key="2">
    <source>
        <dbReference type="EMBL" id="KAK9542668.1"/>
    </source>
</evidence>
<name>A0AAW1G756_ZOAVI</name>